<reference evidence="1" key="1">
    <citation type="journal article" date="2012" name="PLoS Genet.">
        <title>Comparative analysis of the genomes of two field isolates of the rice blast fungus Magnaporthe oryzae.</title>
        <authorList>
            <person name="Xue M."/>
            <person name="Yang J."/>
            <person name="Li Z."/>
            <person name="Hu S."/>
            <person name="Yao N."/>
            <person name="Dean R.A."/>
            <person name="Zhao W."/>
            <person name="Shen M."/>
            <person name="Zhang H."/>
            <person name="Li C."/>
            <person name="Liu L."/>
            <person name="Cao L."/>
            <person name="Xu X."/>
            <person name="Xing Y."/>
            <person name="Hsiang T."/>
            <person name="Zhang Z."/>
            <person name="Xu J.R."/>
            <person name="Peng Y.L."/>
        </authorList>
    </citation>
    <scope>NUCLEOTIDE SEQUENCE</scope>
    <source>
        <strain evidence="1">Y34</strain>
    </source>
</reference>
<accession>A0AA97NYP5</accession>
<proteinExistence type="predicted"/>
<protein>
    <submittedName>
        <fullName evidence="1">Uncharacterized protein</fullName>
    </submittedName>
</protein>
<organism evidence="1">
    <name type="scientific">Pyricularia oryzae (strain Y34)</name>
    <name type="common">Rice blast fungus</name>
    <name type="synonym">Magnaporthe oryzae</name>
    <dbReference type="NCBI Taxonomy" id="1143189"/>
    <lineage>
        <taxon>Eukaryota</taxon>
        <taxon>Fungi</taxon>
        <taxon>Dikarya</taxon>
        <taxon>Ascomycota</taxon>
        <taxon>Pezizomycotina</taxon>
        <taxon>Sordariomycetes</taxon>
        <taxon>Sordariomycetidae</taxon>
        <taxon>Magnaporthales</taxon>
        <taxon>Pyriculariaceae</taxon>
        <taxon>Pyricularia</taxon>
    </lineage>
</organism>
<gene>
    <name evidence="1" type="ORF">OOU_Y34scaffold00527g2</name>
</gene>
<dbReference type="Proteomes" id="UP000011086">
    <property type="component" value="Unassembled WGS sequence"/>
</dbReference>
<evidence type="ECO:0000313" key="1">
    <source>
        <dbReference type="EMBL" id="ELQ38796.1"/>
    </source>
</evidence>
<name>A0AA97NYP5_PYRO3</name>
<dbReference type="AlphaFoldDB" id="A0AA97NYP5"/>
<dbReference type="EMBL" id="JH793097">
    <property type="protein sequence ID" value="ELQ38796.1"/>
    <property type="molecule type" value="Genomic_DNA"/>
</dbReference>
<sequence>MCCYCSYLLGGRAQNVTLNQASKLEIVEVERLENEGLE</sequence>